<dbReference type="PANTHER" id="PTHR47027">
    <property type="entry name" value="REVERSE TRANSCRIPTASE DOMAIN-CONTAINING PROTEIN"/>
    <property type="match status" value="1"/>
</dbReference>
<comment type="caution">
    <text evidence="1">The sequence shown here is derived from an EMBL/GenBank/DDBJ whole genome shotgun (WGS) entry which is preliminary data.</text>
</comment>
<reference evidence="1" key="1">
    <citation type="submission" date="2021-03" db="EMBL/GenBank/DDBJ databases">
        <authorList>
            <person name="Bekaert M."/>
        </authorList>
    </citation>
    <scope>NUCLEOTIDE SEQUENCE</scope>
</reference>
<name>A0A8S3VK65_MYTED</name>
<evidence type="ECO:0000313" key="1">
    <source>
        <dbReference type="EMBL" id="CAG2258064.1"/>
    </source>
</evidence>
<dbReference type="SUPFAM" id="SSF54909">
    <property type="entry name" value="Dimeric alpha+beta barrel"/>
    <property type="match status" value="1"/>
</dbReference>
<gene>
    <name evidence="1" type="ORF">MEDL_69262</name>
</gene>
<dbReference type="AlphaFoldDB" id="A0A8S3VK65"/>
<sequence length="264" mass="29450">MQTGLNVNAKKTKVMSINTRNTTPITINDLPVDSVDDFTYLGSIISKDNGTGKDIKARLSKETDLLEMSKPVHFKLTIEIGCQQQVDVDGMVKVVNGLLGSKAMFKFRVVGEPKILAFFEVQNPAEVSTMCSSIMREGNFKVTCTSLLTIEEWAQIIGVDSKLTGPPPRKLTKEVVYMIDVNAECNGMTTDEFLNIWKEEATAALSVRAAGVDLELFKVFGQRKVIVLICQDSPGDWEKLMLNLPFVKKMYDRCHFELTTLTKL</sequence>
<dbReference type="PANTHER" id="PTHR47027:SF25">
    <property type="entry name" value="REVERSE TRANSCRIPTASE DOMAIN-CONTAINING PROTEIN"/>
    <property type="match status" value="1"/>
</dbReference>
<accession>A0A8S3VK65</accession>
<organism evidence="1 2">
    <name type="scientific">Mytilus edulis</name>
    <name type="common">Blue mussel</name>
    <dbReference type="NCBI Taxonomy" id="6550"/>
    <lineage>
        <taxon>Eukaryota</taxon>
        <taxon>Metazoa</taxon>
        <taxon>Spiralia</taxon>
        <taxon>Lophotrochozoa</taxon>
        <taxon>Mollusca</taxon>
        <taxon>Bivalvia</taxon>
        <taxon>Autobranchia</taxon>
        <taxon>Pteriomorphia</taxon>
        <taxon>Mytilida</taxon>
        <taxon>Mytiloidea</taxon>
        <taxon>Mytilidae</taxon>
        <taxon>Mytilinae</taxon>
        <taxon>Mytilus</taxon>
    </lineage>
</organism>
<keyword evidence="2" id="KW-1185">Reference proteome</keyword>
<protein>
    <submittedName>
        <fullName evidence="1">Uncharacterized protein</fullName>
    </submittedName>
</protein>
<dbReference type="EMBL" id="CAJPWZ010003335">
    <property type="protein sequence ID" value="CAG2258064.1"/>
    <property type="molecule type" value="Genomic_DNA"/>
</dbReference>
<proteinExistence type="predicted"/>
<dbReference type="Gene3D" id="3.30.70.1060">
    <property type="entry name" value="Dimeric alpha+beta barrel"/>
    <property type="match status" value="1"/>
</dbReference>
<dbReference type="Proteomes" id="UP000683360">
    <property type="component" value="Unassembled WGS sequence"/>
</dbReference>
<dbReference type="OrthoDB" id="5961967at2759"/>
<dbReference type="InterPro" id="IPR011008">
    <property type="entry name" value="Dimeric_a/b-barrel"/>
</dbReference>
<evidence type="ECO:0000313" key="2">
    <source>
        <dbReference type="Proteomes" id="UP000683360"/>
    </source>
</evidence>